<feature type="domain" description="Haemolysin activator HlyB C-terminal" evidence="2">
    <location>
        <begin position="207"/>
        <end position="531"/>
    </location>
</feature>
<evidence type="ECO:0000313" key="4">
    <source>
        <dbReference type="Proteomes" id="UP001194714"/>
    </source>
</evidence>
<proteinExistence type="predicted"/>
<feature type="chain" id="PRO_5046815688" description="Haemolysin activator HlyB C-terminal domain-containing protein" evidence="1">
    <location>
        <begin position="19"/>
        <end position="569"/>
    </location>
</feature>
<dbReference type="InterPro" id="IPR051544">
    <property type="entry name" value="TPS_OM_transporter"/>
</dbReference>
<sequence>MRRYLFLTLLLLSFSAYGEEEEEVAVIEEALPRLPSAPEQKRSATFIRELKGIVLVGDPEHILEGDQLKEAQGIEFSNIKVPGNAKTLRRRLSAFLGHKVDQDTLGEIKEVITSYYQQASHPLVLVEIPQQDISESVIQVLVLGSRLGAVKVEGNTWSSSLRLREYVDLIPNQQINESRLMKDVYFINRNPFRRVDIVYAPGEEPQTTDVILSVRERRAWRFYAGAENTGVEPTERGRWYAGFNWGNAFCLGHILSYQFTSAFDVNRFHAHTGEYTAPLPWKHVFTVYGGYSRVKPKDLKPPIKSNEGWSMQVSARYNVPLNITQYLEHEFTVGADFKRTNNTFEFEEDFPLLGRPVNLTQLVVGYAGNYNRSSYRLDFDGDLYWSPGNLFADQSDAAYDSLRPDAKNHWVYFRGSFVYLQRLPKSFSLSLLARGQIASQNLLPSEQFGLGGYSTVRGYDQREVNKDGAILLSGEARSPAFRVLKNIKSQWKVDDAMQFLIFLDYGWGSDHNALPGERKTDYLFGTGPGVRYTIEPYLTARLDWGIKLHKKAEFGGGNTMVHFNVTASY</sequence>
<organism evidence="3 4">
    <name type="scientific">Candidatus Neptunichlamydia vexilliferae</name>
    <dbReference type="NCBI Taxonomy" id="1651774"/>
    <lineage>
        <taxon>Bacteria</taxon>
        <taxon>Pseudomonadati</taxon>
        <taxon>Chlamydiota</taxon>
        <taxon>Chlamydiia</taxon>
        <taxon>Parachlamydiales</taxon>
        <taxon>Simkaniaceae</taxon>
        <taxon>Candidatus Neptunichlamydia</taxon>
    </lineage>
</organism>
<keyword evidence="1" id="KW-0732">Signal</keyword>
<feature type="signal peptide" evidence="1">
    <location>
        <begin position="1"/>
        <end position="18"/>
    </location>
</feature>
<dbReference type="EMBL" id="JAAEJV010000006">
    <property type="protein sequence ID" value="MBF5058909.1"/>
    <property type="molecule type" value="Genomic_DNA"/>
</dbReference>
<evidence type="ECO:0000313" key="3">
    <source>
        <dbReference type="EMBL" id="MBF5058909.1"/>
    </source>
</evidence>
<evidence type="ECO:0000256" key="1">
    <source>
        <dbReference type="SAM" id="SignalP"/>
    </source>
</evidence>
<dbReference type="Gene3D" id="2.40.160.50">
    <property type="entry name" value="membrane protein fhac: a member of the omp85/tpsb transporter family"/>
    <property type="match status" value="1"/>
</dbReference>
<reference evidence="3 4" key="1">
    <citation type="submission" date="2020-01" db="EMBL/GenBank/DDBJ databases">
        <title>Draft genome sequence of Cand. Neptunochlamydia vexilliferae K9.</title>
        <authorList>
            <person name="Schulz F."/>
            <person name="Koestlbacher S."/>
            <person name="Wascher F."/>
            <person name="Pizzetti I."/>
            <person name="Horn M."/>
        </authorList>
    </citation>
    <scope>NUCLEOTIDE SEQUENCE [LARGE SCALE GENOMIC DNA]</scope>
    <source>
        <strain evidence="3 4">K9</strain>
    </source>
</reference>
<dbReference type="PANTHER" id="PTHR34597:SF3">
    <property type="entry name" value="OUTER MEMBRANE TRANSPORTER CDIB"/>
    <property type="match status" value="1"/>
</dbReference>
<dbReference type="Pfam" id="PF03865">
    <property type="entry name" value="ShlB"/>
    <property type="match status" value="1"/>
</dbReference>
<evidence type="ECO:0000259" key="2">
    <source>
        <dbReference type="Pfam" id="PF03865"/>
    </source>
</evidence>
<name>A0ABS0AXP6_9BACT</name>
<accession>A0ABS0AXP6</accession>
<keyword evidence="4" id="KW-1185">Reference proteome</keyword>
<dbReference type="PANTHER" id="PTHR34597">
    <property type="entry name" value="SLR1661 PROTEIN"/>
    <property type="match status" value="1"/>
</dbReference>
<protein>
    <recommendedName>
        <fullName evidence="2">Haemolysin activator HlyB C-terminal domain-containing protein</fullName>
    </recommendedName>
</protein>
<gene>
    <name evidence="3" type="ORF">NEPTK9_000409</name>
</gene>
<dbReference type="InterPro" id="IPR005565">
    <property type="entry name" value="Hemolysn_activator_HlyB_C"/>
</dbReference>
<dbReference type="Proteomes" id="UP001194714">
    <property type="component" value="Unassembled WGS sequence"/>
</dbReference>
<comment type="caution">
    <text evidence="3">The sequence shown here is derived from an EMBL/GenBank/DDBJ whole genome shotgun (WGS) entry which is preliminary data.</text>
</comment>
<dbReference type="RefSeq" id="WP_194847204.1">
    <property type="nucleotide sequence ID" value="NZ_JAAEJV010000006.1"/>
</dbReference>
<dbReference type="Gene3D" id="3.10.20.310">
    <property type="entry name" value="membrane protein fhac"/>
    <property type="match status" value="1"/>
</dbReference>